<dbReference type="CDD" id="cd05379">
    <property type="entry name" value="CAP_bacterial"/>
    <property type="match status" value="1"/>
</dbReference>
<gene>
    <name evidence="2" type="ORF">UR21_C0015G0005</name>
</gene>
<reference evidence="2 3" key="1">
    <citation type="journal article" date="2015" name="Nature">
        <title>rRNA introns, odd ribosomes, and small enigmatic genomes across a large radiation of phyla.</title>
        <authorList>
            <person name="Brown C.T."/>
            <person name="Hug L.A."/>
            <person name="Thomas B.C."/>
            <person name="Sharon I."/>
            <person name="Castelle C.J."/>
            <person name="Singh A."/>
            <person name="Wilkins M.J."/>
            <person name="Williams K.H."/>
            <person name="Banfield J.F."/>
        </authorList>
    </citation>
    <scope>NUCLEOTIDE SEQUENCE [LARGE SCALE GENOMIC DNA]</scope>
</reference>
<accession>A0A0F9YXF0</accession>
<dbReference type="AlphaFoldDB" id="A0A0F9YXF0"/>
<dbReference type="InterPro" id="IPR014044">
    <property type="entry name" value="CAP_dom"/>
</dbReference>
<dbReference type="PANTHER" id="PTHR31157">
    <property type="entry name" value="SCP DOMAIN-CONTAINING PROTEIN"/>
    <property type="match status" value="1"/>
</dbReference>
<sequence>MNKNNFFKSIIISSAIFIFAFVFLAIPNLVKASGLSVENVYNEVNQTRIQNGQLALKKNNLLTLAAQRKAQDLISYGYWAHNNPTTGATPWKFILATGYRGRLAGENLGRDYGDTGSLIGAWLASPTHKQNLLSNRYKETGIALATGVVNGQTRTVIVQMFGEPRQFISYRLQ</sequence>
<proteinExistence type="predicted"/>
<dbReference type="Gene3D" id="3.40.33.10">
    <property type="entry name" value="CAP"/>
    <property type="match status" value="1"/>
</dbReference>
<feature type="domain" description="SCP" evidence="1">
    <location>
        <begin position="42"/>
        <end position="159"/>
    </location>
</feature>
<dbReference type="Proteomes" id="UP000034803">
    <property type="component" value="Unassembled WGS sequence"/>
</dbReference>
<dbReference type="SUPFAM" id="SSF55797">
    <property type="entry name" value="PR-1-like"/>
    <property type="match status" value="1"/>
</dbReference>
<organism evidence="2 3">
    <name type="scientific">Candidatus Woesebacteria bacterium GW2011_GWC2_31_9</name>
    <dbReference type="NCBI Taxonomy" id="1618586"/>
    <lineage>
        <taxon>Bacteria</taxon>
        <taxon>Candidatus Woeseibacteriota</taxon>
    </lineage>
</organism>
<name>A0A0F9YXF0_9BACT</name>
<evidence type="ECO:0000259" key="1">
    <source>
        <dbReference type="Pfam" id="PF00188"/>
    </source>
</evidence>
<dbReference type="Pfam" id="PF00188">
    <property type="entry name" value="CAP"/>
    <property type="match status" value="1"/>
</dbReference>
<evidence type="ECO:0000313" key="3">
    <source>
        <dbReference type="Proteomes" id="UP000034803"/>
    </source>
</evidence>
<dbReference type="InterPro" id="IPR035940">
    <property type="entry name" value="CAP_sf"/>
</dbReference>
<evidence type="ECO:0000313" key="2">
    <source>
        <dbReference type="EMBL" id="KKP31131.1"/>
    </source>
</evidence>
<dbReference type="PANTHER" id="PTHR31157:SF1">
    <property type="entry name" value="SCP DOMAIN-CONTAINING PROTEIN"/>
    <property type="match status" value="1"/>
</dbReference>
<protein>
    <recommendedName>
        <fullName evidence="1">SCP domain-containing protein</fullName>
    </recommendedName>
</protein>
<dbReference type="EMBL" id="LBOI01000015">
    <property type="protein sequence ID" value="KKP31131.1"/>
    <property type="molecule type" value="Genomic_DNA"/>
</dbReference>
<comment type="caution">
    <text evidence="2">The sequence shown here is derived from an EMBL/GenBank/DDBJ whole genome shotgun (WGS) entry which is preliminary data.</text>
</comment>